<dbReference type="InterPro" id="IPR011011">
    <property type="entry name" value="Znf_FYVE_PHD"/>
</dbReference>
<keyword evidence="2 4" id="KW-0863">Zinc-finger</keyword>
<dbReference type="Proteomes" id="UP001108240">
    <property type="component" value="Unplaced"/>
</dbReference>
<dbReference type="Gene3D" id="4.10.860.20">
    <property type="entry name" value="Rabenosyn, Rab binding domain"/>
    <property type="match status" value="2"/>
</dbReference>
<dbReference type="Pfam" id="PF16601">
    <property type="entry name" value="NPF"/>
    <property type="match status" value="1"/>
</dbReference>
<dbReference type="GO" id="GO:0008270">
    <property type="term" value="F:zinc ion binding"/>
    <property type="evidence" value="ECO:0007669"/>
    <property type="project" value="UniProtKB-KW"/>
</dbReference>
<evidence type="ECO:0000256" key="4">
    <source>
        <dbReference type="PROSITE-ProRule" id="PRU00042"/>
    </source>
</evidence>
<dbReference type="Ensembl" id="ENSCCRT00000053138.2">
    <property type="protein sequence ID" value="ENSCCRP00000049049.1"/>
    <property type="gene ID" value="ENSCCRG00000026154.2"/>
</dbReference>
<dbReference type="OMA" id="QKMYEFI"/>
<evidence type="ECO:0000259" key="7">
    <source>
        <dbReference type="PROSITE" id="PS50157"/>
    </source>
</evidence>
<dbReference type="CDD" id="cd15716">
    <property type="entry name" value="FYVE_RBNS5"/>
    <property type="match status" value="1"/>
</dbReference>
<sequence length="750" mass="86056">MASIYPPSFEDSAEVKEGFLCPLCLKDLQSFYQLQGHYEEEHSGDNRHVGGQLKSLVQKAKKAKDKLLKRDGDERTDSSYESFYYGGVDPYMWEPQELGATRSHLDFFKKQRAARIDHYVIEVNKCIIRLEKLTSFDRTNMDAAQIRSLEKSVVSWVNDQDVPFCPDCGGKFSIRNRRHHCRLCGSIMCRKCTEFIPLPLAYKLTSGTREALWAPGQSGSPGSAGPVIQQTSRRGSITSISSVTSVLEEKDEDRVRCCHHCMDTLLRQQHKLEEKDHVPDIVKLYERLRGCMEKVEAKAPEYMRMAESLNAGETTCNLESAAALRMEIQKYYELIDVLSKKILTLGLKDEVQPHPKALQLQRMVRYTATLFIQEKLLGLTSLPTKEKYEELKEKRREEQEKRAQQERQAGLEAQKRRMENEHDRLSLGANENVSGPRITKAGGWLPQSDTLHTRSELDDPLLQQIKNIESFLRQARIANRTDEVAMLEENLRQLQDEFDAQQTSQAIQLSQRLADETDLQQRQIEHLQQRELEYRNQSKNSSLDFRDREIVQKREEEEGDFGEHLIGSPGSSKSSSRPLGSSPPLERQRDKHTPAPPTRNPFEEEHFSPAEEEPTNSQTANGRKVYNPFEEENDEVEDTDTAKVKSPRNPFEDEDNEDRGNPFKEVSDEIPAASTNPFDDEDDEDGTSADDMIEEELLLQQIDNIRAYIFDAKLSGRSDEVELLSENLKELQLTLQEQKRKNSGHHKLVL</sequence>
<dbReference type="GeneTree" id="ENSGT00390000007159"/>
<keyword evidence="3" id="KW-0862">Zinc</keyword>
<evidence type="ECO:0000313" key="10">
    <source>
        <dbReference type="Proteomes" id="UP001108240"/>
    </source>
</evidence>
<feature type="compositionally biased region" description="Low complexity" evidence="6">
    <location>
        <begin position="567"/>
        <end position="584"/>
    </location>
</feature>
<dbReference type="SMART" id="SM00064">
    <property type="entry name" value="FYVE"/>
    <property type="match status" value="1"/>
</dbReference>
<dbReference type="InterPro" id="IPR052727">
    <property type="entry name" value="Rab4/Rab5_effector"/>
</dbReference>
<keyword evidence="5" id="KW-0175">Coiled coil</keyword>
<name>A0A8C1CKW3_CYPCA</name>
<dbReference type="Pfam" id="PF11464">
    <property type="entry name" value="Rbsn"/>
    <property type="match status" value="2"/>
</dbReference>
<evidence type="ECO:0000256" key="2">
    <source>
        <dbReference type="ARBA" id="ARBA00022771"/>
    </source>
</evidence>
<keyword evidence="10" id="KW-1185">Reference proteome</keyword>
<dbReference type="InterPro" id="IPR013087">
    <property type="entry name" value="Znf_C2H2_type"/>
</dbReference>
<organism evidence="9 10">
    <name type="scientific">Cyprinus carpio carpio</name>
    <dbReference type="NCBI Taxonomy" id="630221"/>
    <lineage>
        <taxon>Eukaryota</taxon>
        <taxon>Metazoa</taxon>
        <taxon>Chordata</taxon>
        <taxon>Craniata</taxon>
        <taxon>Vertebrata</taxon>
        <taxon>Euteleostomi</taxon>
        <taxon>Actinopterygii</taxon>
        <taxon>Neopterygii</taxon>
        <taxon>Teleostei</taxon>
        <taxon>Ostariophysi</taxon>
        <taxon>Cypriniformes</taxon>
        <taxon>Cyprinidae</taxon>
        <taxon>Cyprininae</taxon>
        <taxon>Cyprinus</taxon>
    </lineage>
</organism>
<keyword evidence="1" id="KW-0479">Metal-binding</keyword>
<evidence type="ECO:0000256" key="5">
    <source>
        <dbReference type="SAM" id="Coils"/>
    </source>
</evidence>
<dbReference type="PROSITE" id="PS50178">
    <property type="entry name" value="ZF_FYVE"/>
    <property type="match status" value="1"/>
</dbReference>
<dbReference type="AlphaFoldDB" id="A0A8C1CKW3"/>
<feature type="coiled-coil region" evidence="5">
    <location>
        <begin position="477"/>
        <end position="530"/>
    </location>
</feature>
<evidence type="ECO:0000256" key="3">
    <source>
        <dbReference type="ARBA" id="ARBA00022833"/>
    </source>
</evidence>
<feature type="compositionally biased region" description="Basic and acidic residues" evidence="6">
    <location>
        <begin position="658"/>
        <end position="667"/>
    </location>
</feature>
<dbReference type="InterPro" id="IPR013083">
    <property type="entry name" value="Znf_RING/FYVE/PHD"/>
</dbReference>
<dbReference type="InterPro" id="IPR000306">
    <property type="entry name" value="Znf_FYVE"/>
</dbReference>
<proteinExistence type="predicted"/>
<reference evidence="9" key="2">
    <citation type="submission" date="2025-09" db="UniProtKB">
        <authorList>
            <consortium name="Ensembl"/>
        </authorList>
    </citation>
    <scope>IDENTIFICATION</scope>
</reference>
<dbReference type="InterPro" id="IPR021565">
    <property type="entry name" value="Rbsn_Rab-bd"/>
</dbReference>
<dbReference type="SUPFAM" id="SSF140125">
    <property type="entry name" value="Rabenosyn-5 Rab-binding domain-like"/>
    <property type="match status" value="2"/>
</dbReference>
<dbReference type="PROSITE" id="PS00028">
    <property type="entry name" value="ZINC_FINGER_C2H2_1"/>
    <property type="match status" value="1"/>
</dbReference>
<evidence type="ECO:0000313" key="9">
    <source>
        <dbReference type="Ensembl" id="ENSCCRP00000049049.1"/>
    </source>
</evidence>
<feature type="compositionally biased region" description="Acidic residues" evidence="6">
    <location>
        <begin position="678"/>
        <end position="691"/>
    </location>
</feature>
<dbReference type="Gene3D" id="3.30.40.10">
    <property type="entry name" value="Zinc/RING finger domain, C3HC4 (zinc finger)"/>
    <property type="match status" value="1"/>
</dbReference>
<feature type="domain" description="C2H2-type" evidence="7">
    <location>
        <begin position="19"/>
        <end position="47"/>
    </location>
</feature>
<dbReference type="PROSITE" id="PS50157">
    <property type="entry name" value="ZINC_FINGER_C2H2_2"/>
    <property type="match status" value="1"/>
</dbReference>
<evidence type="ECO:0000256" key="6">
    <source>
        <dbReference type="SAM" id="MobiDB-lite"/>
    </source>
</evidence>
<feature type="region of interest" description="Disordered" evidence="6">
    <location>
        <begin position="555"/>
        <end position="691"/>
    </location>
</feature>
<feature type="compositionally biased region" description="Acidic residues" evidence="6">
    <location>
        <begin position="629"/>
        <end position="639"/>
    </location>
</feature>
<feature type="compositionally biased region" description="Basic and acidic residues" evidence="6">
    <location>
        <begin position="390"/>
        <end position="405"/>
    </location>
</feature>
<reference evidence="9" key="1">
    <citation type="submission" date="2025-08" db="UniProtKB">
        <authorList>
            <consortium name="Ensembl"/>
        </authorList>
    </citation>
    <scope>IDENTIFICATION</scope>
</reference>
<feature type="region of interest" description="Disordered" evidence="6">
    <location>
        <begin position="390"/>
        <end position="451"/>
    </location>
</feature>
<protein>
    <submittedName>
        <fullName evidence="9">Rabenosyn, RAB effector</fullName>
    </submittedName>
</protein>
<dbReference type="Pfam" id="PF01363">
    <property type="entry name" value="FYVE"/>
    <property type="match status" value="1"/>
</dbReference>
<dbReference type="PANTHER" id="PTHR13510:SF44">
    <property type="entry name" value="RABENOSYN-5"/>
    <property type="match status" value="1"/>
</dbReference>
<evidence type="ECO:0000256" key="1">
    <source>
        <dbReference type="ARBA" id="ARBA00022723"/>
    </source>
</evidence>
<dbReference type="PANTHER" id="PTHR13510">
    <property type="entry name" value="FYVE-FINGER-CONTAINING RAB5 EFFECTOR PROTEIN RABENOSYN-5-RELATED"/>
    <property type="match status" value="1"/>
</dbReference>
<evidence type="ECO:0000259" key="8">
    <source>
        <dbReference type="PROSITE" id="PS50178"/>
    </source>
</evidence>
<feature type="domain" description="FYVE-type" evidence="8">
    <location>
        <begin position="159"/>
        <end position="266"/>
    </location>
</feature>
<feature type="compositionally biased region" description="Basic and acidic residues" evidence="6">
    <location>
        <begin position="413"/>
        <end position="425"/>
    </location>
</feature>
<dbReference type="InterPro" id="IPR036531">
    <property type="entry name" value="Rbsn_Rab-bd_sf"/>
</dbReference>
<dbReference type="InterPro" id="IPR017455">
    <property type="entry name" value="Znf_FYVE-rel"/>
</dbReference>
<dbReference type="SUPFAM" id="SSF57903">
    <property type="entry name" value="FYVE/PHD zinc finger"/>
    <property type="match status" value="1"/>
</dbReference>
<accession>A0A8C1CKW3</accession>